<feature type="region of interest" description="Disordered" evidence="1">
    <location>
        <begin position="1"/>
        <end position="67"/>
    </location>
</feature>
<organism evidence="2 3">
    <name type="scientific">Dactylosporangium siamense</name>
    <dbReference type="NCBI Taxonomy" id="685454"/>
    <lineage>
        <taxon>Bacteria</taxon>
        <taxon>Bacillati</taxon>
        <taxon>Actinomycetota</taxon>
        <taxon>Actinomycetes</taxon>
        <taxon>Micromonosporales</taxon>
        <taxon>Micromonosporaceae</taxon>
        <taxon>Dactylosporangium</taxon>
    </lineage>
</organism>
<sequence>MQVSFRKDPTGIVGRHGAGGRAPRVPAHVTRDTTPRRGCGKQTFERHPVGGPAVGYRGLDVRGEARA</sequence>
<dbReference type="EMBL" id="BONQ01000157">
    <property type="protein sequence ID" value="GIG51627.1"/>
    <property type="molecule type" value="Genomic_DNA"/>
</dbReference>
<evidence type="ECO:0000256" key="1">
    <source>
        <dbReference type="SAM" id="MobiDB-lite"/>
    </source>
</evidence>
<reference evidence="2" key="1">
    <citation type="submission" date="2021-01" db="EMBL/GenBank/DDBJ databases">
        <title>Whole genome shotgun sequence of Dactylosporangium siamense NBRC 106093.</title>
        <authorList>
            <person name="Komaki H."/>
            <person name="Tamura T."/>
        </authorList>
    </citation>
    <scope>NUCLEOTIDE SEQUENCE</scope>
    <source>
        <strain evidence="2">NBRC 106093</strain>
    </source>
</reference>
<comment type="caution">
    <text evidence="2">The sequence shown here is derived from an EMBL/GenBank/DDBJ whole genome shotgun (WGS) entry which is preliminary data.</text>
</comment>
<keyword evidence="3" id="KW-1185">Reference proteome</keyword>
<proteinExistence type="predicted"/>
<accession>A0A919UDM6</accession>
<dbReference type="Proteomes" id="UP000660611">
    <property type="component" value="Unassembled WGS sequence"/>
</dbReference>
<name>A0A919UDM6_9ACTN</name>
<gene>
    <name evidence="2" type="ORF">Dsi01nite_096680</name>
</gene>
<protein>
    <submittedName>
        <fullName evidence="2">Uncharacterized protein</fullName>
    </submittedName>
</protein>
<dbReference type="AlphaFoldDB" id="A0A919UDM6"/>
<evidence type="ECO:0000313" key="3">
    <source>
        <dbReference type="Proteomes" id="UP000660611"/>
    </source>
</evidence>
<evidence type="ECO:0000313" key="2">
    <source>
        <dbReference type="EMBL" id="GIG51627.1"/>
    </source>
</evidence>